<gene>
    <name evidence="1" type="ORF">JHL16_25980</name>
</gene>
<sequence>MAMHDGRKASTPSSQSLRESAAATTLDRNSLVDQVENFLFKQLVSGRLQQGERINEAELARSLGISRNPIREAVRKLEERGLLIAIPHKGNFVRHFELEDVNDIFTFRICIESAAIRAALPRMSDADLEAVAGIVDAMVAAAEAGDERGLVENDIAFHQRICELSGSRHIARAFGDIYAEVRMLITLVEHRFESLHAAAVDHWPVVEALKTRDPDKAIAAMVTHIEDPWQRIVKAYEKKSPAKTT</sequence>
<organism evidence="1 2">
    <name type="scientific">Taklimakanibacter albus</name>
    <dbReference type="NCBI Taxonomy" id="2800327"/>
    <lineage>
        <taxon>Bacteria</taxon>
        <taxon>Pseudomonadati</taxon>
        <taxon>Pseudomonadota</taxon>
        <taxon>Alphaproteobacteria</taxon>
        <taxon>Hyphomicrobiales</taxon>
        <taxon>Aestuariivirgaceae</taxon>
        <taxon>Taklimakanibacter</taxon>
    </lineage>
</organism>
<reference evidence="1" key="1">
    <citation type="submission" date="2021-01" db="EMBL/GenBank/DDBJ databases">
        <authorList>
            <person name="Sun Q."/>
        </authorList>
    </citation>
    <scope>NUCLEOTIDE SEQUENCE</scope>
    <source>
        <strain evidence="1">YIM B02566</strain>
    </source>
</reference>
<protein>
    <submittedName>
        <fullName evidence="1">GntR family transcriptional regulator</fullName>
    </submittedName>
</protein>
<evidence type="ECO:0000313" key="2">
    <source>
        <dbReference type="Proteomes" id="UP000616151"/>
    </source>
</evidence>
<proteinExistence type="predicted"/>
<keyword evidence="2" id="KW-1185">Reference proteome</keyword>
<dbReference type="Proteomes" id="UP000616151">
    <property type="component" value="Unassembled WGS sequence"/>
</dbReference>
<comment type="caution">
    <text evidence="1">The sequence shown here is derived from an EMBL/GenBank/DDBJ whole genome shotgun (WGS) entry which is preliminary data.</text>
</comment>
<name>A0ACC5RB64_9HYPH</name>
<dbReference type="EMBL" id="JAENHL010000008">
    <property type="protein sequence ID" value="MBK1869839.1"/>
    <property type="molecule type" value="Genomic_DNA"/>
</dbReference>
<accession>A0ACC5RB64</accession>
<evidence type="ECO:0000313" key="1">
    <source>
        <dbReference type="EMBL" id="MBK1869839.1"/>
    </source>
</evidence>